<dbReference type="EMBL" id="SSMQ01000046">
    <property type="protein sequence ID" value="TKD00568.1"/>
    <property type="molecule type" value="Genomic_DNA"/>
</dbReference>
<dbReference type="RefSeq" id="WP_136933294.1">
    <property type="nucleotide sequence ID" value="NZ_SSMQ01000046.1"/>
</dbReference>
<name>A0A4V5PR51_9BACT</name>
<feature type="transmembrane region" description="Helical" evidence="2">
    <location>
        <begin position="72"/>
        <end position="93"/>
    </location>
</feature>
<keyword evidence="2" id="KW-1133">Transmembrane helix</keyword>
<reference evidence="3 4" key="1">
    <citation type="submission" date="2019-04" db="EMBL/GenBank/DDBJ databases">
        <authorList>
            <person name="Li Y."/>
            <person name="Wang J."/>
        </authorList>
    </citation>
    <scope>NUCLEOTIDE SEQUENCE [LARGE SCALE GENOMIC DNA]</scope>
    <source>
        <strain evidence="3 4">DSM 14668</strain>
    </source>
</reference>
<evidence type="ECO:0000313" key="4">
    <source>
        <dbReference type="Proteomes" id="UP000309215"/>
    </source>
</evidence>
<gene>
    <name evidence="3" type="ORF">E8A74_34300</name>
</gene>
<accession>A0A4V5PR51</accession>
<keyword evidence="4" id="KW-1185">Reference proteome</keyword>
<organism evidence="3 4">
    <name type="scientific">Polyangium fumosum</name>
    <dbReference type="NCBI Taxonomy" id="889272"/>
    <lineage>
        <taxon>Bacteria</taxon>
        <taxon>Pseudomonadati</taxon>
        <taxon>Myxococcota</taxon>
        <taxon>Polyangia</taxon>
        <taxon>Polyangiales</taxon>
        <taxon>Polyangiaceae</taxon>
        <taxon>Polyangium</taxon>
    </lineage>
</organism>
<evidence type="ECO:0000313" key="3">
    <source>
        <dbReference type="EMBL" id="TKD00568.1"/>
    </source>
</evidence>
<proteinExistence type="predicted"/>
<dbReference type="Proteomes" id="UP000309215">
    <property type="component" value="Unassembled WGS sequence"/>
</dbReference>
<protein>
    <submittedName>
        <fullName evidence="3">Uncharacterized protein</fullName>
    </submittedName>
</protein>
<feature type="region of interest" description="Disordered" evidence="1">
    <location>
        <begin position="1"/>
        <end position="20"/>
    </location>
</feature>
<dbReference type="AlphaFoldDB" id="A0A4V5PR51"/>
<feature type="transmembrane region" description="Helical" evidence="2">
    <location>
        <begin position="40"/>
        <end position="60"/>
    </location>
</feature>
<evidence type="ECO:0000256" key="2">
    <source>
        <dbReference type="SAM" id="Phobius"/>
    </source>
</evidence>
<sequence>MGETTEGPYRVASPGRPHGPEAEAAAASELARRAMRLNKLVIVPCILLGLGLGIVGYFLLRQLQLELIGRHIPWVTGVLGVAGPLSGSFYVAARVSAFLMARRRGPWIEDVAARYGVPVEALEDYVALL</sequence>
<evidence type="ECO:0000256" key="1">
    <source>
        <dbReference type="SAM" id="MobiDB-lite"/>
    </source>
</evidence>
<keyword evidence="2" id="KW-0812">Transmembrane</keyword>
<keyword evidence="2" id="KW-0472">Membrane</keyword>
<comment type="caution">
    <text evidence="3">The sequence shown here is derived from an EMBL/GenBank/DDBJ whole genome shotgun (WGS) entry which is preliminary data.</text>
</comment>